<evidence type="ECO:0000313" key="2">
    <source>
        <dbReference type="Proteomes" id="UP000184363"/>
    </source>
</evidence>
<evidence type="ECO:0000313" key="1">
    <source>
        <dbReference type="EMBL" id="SHL31219.1"/>
    </source>
</evidence>
<dbReference type="SUPFAM" id="SSF56784">
    <property type="entry name" value="HAD-like"/>
    <property type="match status" value="1"/>
</dbReference>
<dbReference type="GO" id="GO:0005829">
    <property type="term" value="C:cytosol"/>
    <property type="evidence" value="ECO:0007669"/>
    <property type="project" value="TreeGrafter"/>
</dbReference>
<gene>
    <name evidence="1" type="ORF">SAMN05443637_12440</name>
</gene>
<dbReference type="SFLD" id="SFLDG01129">
    <property type="entry name" value="C1.5:_HAD__Beta-PGM__Phosphata"/>
    <property type="match status" value="1"/>
</dbReference>
<dbReference type="InterPro" id="IPR023198">
    <property type="entry name" value="PGP-like_dom2"/>
</dbReference>
<keyword evidence="2" id="KW-1185">Reference proteome</keyword>
<dbReference type="Gene3D" id="3.40.50.1000">
    <property type="entry name" value="HAD superfamily/HAD-like"/>
    <property type="match status" value="1"/>
</dbReference>
<dbReference type="PANTHER" id="PTHR43434">
    <property type="entry name" value="PHOSPHOGLYCOLATE PHOSPHATASE"/>
    <property type="match status" value="1"/>
</dbReference>
<dbReference type="PANTHER" id="PTHR43434:SF19">
    <property type="entry name" value="PHOSPHONOACETALDEHYDE HYDROLASE"/>
    <property type="match status" value="1"/>
</dbReference>
<dbReference type="OrthoDB" id="9781769at2"/>
<name>A0A1M6ZLG0_PSETH</name>
<reference evidence="1 2" key="1">
    <citation type="submission" date="2016-11" db="EMBL/GenBank/DDBJ databases">
        <authorList>
            <person name="Jaros S."/>
            <person name="Januszkiewicz K."/>
            <person name="Wedrychowicz H."/>
        </authorList>
    </citation>
    <scope>NUCLEOTIDE SEQUENCE [LARGE SCALE GENOMIC DNA]</scope>
    <source>
        <strain evidence="1 2">DSM 43832</strain>
    </source>
</reference>
<organism evidence="1 2">
    <name type="scientific">Pseudonocardia thermophila</name>
    <dbReference type="NCBI Taxonomy" id="1848"/>
    <lineage>
        <taxon>Bacteria</taxon>
        <taxon>Bacillati</taxon>
        <taxon>Actinomycetota</taxon>
        <taxon>Actinomycetes</taxon>
        <taxon>Pseudonocardiales</taxon>
        <taxon>Pseudonocardiaceae</taxon>
        <taxon>Pseudonocardia</taxon>
    </lineage>
</organism>
<dbReference type="AlphaFoldDB" id="A0A1M6ZLG0"/>
<dbReference type="Gene3D" id="1.10.150.240">
    <property type="entry name" value="Putative phosphatase, domain 2"/>
    <property type="match status" value="1"/>
</dbReference>
<dbReference type="InterPro" id="IPR050155">
    <property type="entry name" value="HAD-like_hydrolase_sf"/>
</dbReference>
<dbReference type="GO" id="GO:0006281">
    <property type="term" value="P:DNA repair"/>
    <property type="evidence" value="ECO:0007669"/>
    <property type="project" value="TreeGrafter"/>
</dbReference>
<protein>
    <submittedName>
        <fullName evidence="1">Phosphoglycolate phosphatase, HAD superfamily</fullName>
    </submittedName>
</protein>
<dbReference type="GO" id="GO:0008967">
    <property type="term" value="F:phosphoglycolate phosphatase activity"/>
    <property type="evidence" value="ECO:0007669"/>
    <property type="project" value="TreeGrafter"/>
</dbReference>
<dbReference type="EMBL" id="FRAP01000024">
    <property type="protein sequence ID" value="SHL31219.1"/>
    <property type="molecule type" value="Genomic_DNA"/>
</dbReference>
<dbReference type="Pfam" id="PF12710">
    <property type="entry name" value="HAD"/>
    <property type="match status" value="1"/>
</dbReference>
<dbReference type="InterPro" id="IPR036412">
    <property type="entry name" value="HAD-like_sf"/>
</dbReference>
<dbReference type="InterPro" id="IPR023214">
    <property type="entry name" value="HAD_sf"/>
</dbReference>
<dbReference type="Proteomes" id="UP000184363">
    <property type="component" value="Unassembled WGS sequence"/>
</dbReference>
<dbReference type="STRING" id="1848.SAMN05443637_12440"/>
<dbReference type="SFLD" id="SFLDS00003">
    <property type="entry name" value="Haloacid_Dehalogenase"/>
    <property type="match status" value="1"/>
</dbReference>
<proteinExistence type="predicted"/>
<sequence>MWDVDGTLLHDRGRCYSAYVSAFTAFTGHEFRAQVNAGGRTDRWITAQVFAQHGIEARDGFDEFFARYAAAVAALPPGPGPAQALPGVAEVLAELHARPHVVQTLVTGNIAPVAAEKVRNVGLVHYLDTSIGGYGEHHEERAELVRTARARAEAVHGPVADSDVLVVGDTEHDVRAALDCGVVAVGVATGRTSAAELAAAGAHHVLADLTDTATALAVLAGVPAPARAER</sequence>
<accession>A0A1M6ZLG0</accession>